<dbReference type="AlphaFoldDB" id="X0XP24"/>
<dbReference type="EMBL" id="BARS01041885">
    <property type="protein sequence ID" value="GAG37067.1"/>
    <property type="molecule type" value="Genomic_DNA"/>
</dbReference>
<name>X0XP24_9ZZZZ</name>
<comment type="caution">
    <text evidence="2">The sequence shown here is derived from an EMBL/GenBank/DDBJ whole genome shotgun (WGS) entry which is preliminary data.</text>
</comment>
<reference evidence="2" key="1">
    <citation type="journal article" date="2014" name="Front. Microbiol.">
        <title>High frequency of phylogenetically diverse reductive dehalogenase-homologous genes in deep subseafloor sedimentary metagenomes.</title>
        <authorList>
            <person name="Kawai M."/>
            <person name="Futagami T."/>
            <person name="Toyoda A."/>
            <person name="Takaki Y."/>
            <person name="Nishi S."/>
            <person name="Hori S."/>
            <person name="Arai W."/>
            <person name="Tsubouchi T."/>
            <person name="Morono Y."/>
            <person name="Uchiyama I."/>
            <person name="Ito T."/>
            <person name="Fujiyama A."/>
            <person name="Inagaki F."/>
            <person name="Takami H."/>
        </authorList>
    </citation>
    <scope>NUCLEOTIDE SEQUENCE</scope>
    <source>
        <strain evidence="2">Expedition CK06-06</strain>
    </source>
</reference>
<evidence type="ECO:0000256" key="1">
    <source>
        <dbReference type="SAM" id="Coils"/>
    </source>
</evidence>
<feature type="coiled-coil region" evidence="1">
    <location>
        <begin position="100"/>
        <end position="127"/>
    </location>
</feature>
<feature type="non-terminal residue" evidence="2">
    <location>
        <position position="132"/>
    </location>
</feature>
<proteinExistence type="predicted"/>
<gene>
    <name evidence="2" type="ORF">S01H1_63620</name>
</gene>
<protein>
    <submittedName>
        <fullName evidence="2">Uncharacterized protein</fullName>
    </submittedName>
</protein>
<evidence type="ECO:0000313" key="2">
    <source>
        <dbReference type="EMBL" id="GAG37067.1"/>
    </source>
</evidence>
<keyword evidence="1" id="KW-0175">Coiled coil</keyword>
<accession>X0XP24</accession>
<sequence>MSPVNDTMLHLHEAVEHARAYSTQHLAQACEAAGIDAMALRVAGDLEIVVDPPDAAGREPLPRVDIRMDVECRASSWTFKYRDGMGHTRECTIHDLPKALDKERAARHEAQRRVKELKELLAVEAARTWWDR</sequence>
<organism evidence="2">
    <name type="scientific">marine sediment metagenome</name>
    <dbReference type="NCBI Taxonomy" id="412755"/>
    <lineage>
        <taxon>unclassified sequences</taxon>
        <taxon>metagenomes</taxon>
        <taxon>ecological metagenomes</taxon>
    </lineage>
</organism>